<organism evidence="1 2">
    <name type="scientific">Flavobacterium aureirubrum</name>
    <dbReference type="NCBI Taxonomy" id="3133147"/>
    <lineage>
        <taxon>Bacteria</taxon>
        <taxon>Pseudomonadati</taxon>
        <taxon>Bacteroidota</taxon>
        <taxon>Flavobacteriia</taxon>
        <taxon>Flavobacteriales</taxon>
        <taxon>Flavobacteriaceae</taxon>
        <taxon>Flavobacterium</taxon>
    </lineage>
</organism>
<comment type="caution">
    <text evidence="1">The sequence shown here is derived from an EMBL/GenBank/DDBJ whole genome shotgun (WGS) entry which is preliminary data.</text>
</comment>
<dbReference type="RefSeq" id="WP_342695628.1">
    <property type="nucleotide sequence ID" value="NZ_JBCGDO010000007.1"/>
</dbReference>
<proteinExistence type="predicted"/>
<name>A0ABU9N763_9FLAO</name>
<evidence type="ECO:0000313" key="2">
    <source>
        <dbReference type="Proteomes" id="UP001460072"/>
    </source>
</evidence>
<sequence length="66" mass="7427">MMKKEKLSLDAFKAMADNVQSEEVMSNIEGGTWSDCHGFWGWLGKAWRSNKEENGPNSAGFSWGEQ</sequence>
<reference evidence="1 2" key="1">
    <citation type="submission" date="2024-03" db="EMBL/GenBank/DDBJ databases">
        <title>Two novel species of the genus Flavobacterium exhibiting potentially degradation of complex polysaccharides.</title>
        <authorList>
            <person name="Lian X."/>
        </authorList>
    </citation>
    <scope>NUCLEOTIDE SEQUENCE [LARGE SCALE GENOMIC DNA]</scope>
    <source>
        <strain evidence="2">j3</strain>
    </source>
</reference>
<evidence type="ECO:0008006" key="3">
    <source>
        <dbReference type="Google" id="ProtNLM"/>
    </source>
</evidence>
<protein>
    <recommendedName>
        <fullName evidence="3">Bacteriocin-type signal sequence-containing protein</fullName>
    </recommendedName>
</protein>
<keyword evidence="2" id="KW-1185">Reference proteome</keyword>
<accession>A0ABU9N763</accession>
<dbReference type="EMBL" id="JBCGDO010000007">
    <property type="protein sequence ID" value="MEM0542408.1"/>
    <property type="molecule type" value="Genomic_DNA"/>
</dbReference>
<evidence type="ECO:0000313" key="1">
    <source>
        <dbReference type="EMBL" id="MEM0542408.1"/>
    </source>
</evidence>
<dbReference type="Proteomes" id="UP001460072">
    <property type="component" value="Unassembled WGS sequence"/>
</dbReference>
<gene>
    <name evidence="1" type="ORF">WFZ85_07250</name>
</gene>